<dbReference type="Proteomes" id="UP000030377">
    <property type="component" value="Unassembled WGS sequence"/>
</dbReference>
<accession>A0A0A3XMH6</accession>
<evidence type="ECO:0000259" key="2">
    <source>
        <dbReference type="Pfam" id="PF00561"/>
    </source>
</evidence>
<dbReference type="AlphaFoldDB" id="A0A0A3XMH6"/>
<dbReference type="InterPro" id="IPR000073">
    <property type="entry name" value="AB_hydrolase_1"/>
</dbReference>
<dbReference type="PANTHER" id="PTHR43798:SF33">
    <property type="entry name" value="HYDROLASE, PUTATIVE (AFU_ORTHOLOGUE AFUA_2G14860)-RELATED"/>
    <property type="match status" value="1"/>
</dbReference>
<dbReference type="EMBL" id="JRPN01000035">
    <property type="protein sequence ID" value="KGT74371.1"/>
    <property type="molecule type" value="Genomic_DNA"/>
</dbReference>
<dbReference type="InterPro" id="IPR029058">
    <property type="entry name" value="AB_hydrolase_fold"/>
</dbReference>
<feature type="signal peptide" evidence="1">
    <location>
        <begin position="1"/>
        <end position="28"/>
    </location>
</feature>
<keyword evidence="1" id="KW-0732">Signal</keyword>
<dbReference type="GO" id="GO:0016020">
    <property type="term" value="C:membrane"/>
    <property type="evidence" value="ECO:0007669"/>
    <property type="project" value="TreeGrafter"/>
</dbReference>
<sequence length="311" mass="34342">MQPRTLLLKHIVLISVAAMFFVASPSFAQQKGASSSEMKTKEVGIDGLTLHYIELGQGTPVVLVHGTLEDYRTWDGQLEAFSKGYRLISYSRRYHYPNEWPKDATDFSVTLHARDLAAFIKALNLPPVHLVGHSYGAFIAFLVARDHPEVIRSLTLGEPPVWPLLKTTPEGNALLSAAITRSIATSEAFKQGNDEEGVRRFVNGVLGDGSYEKIPPAVLKRVMDNVQELKGEAASRDLFPPTTCEDVQKVKAPTLLVDGELSPKVFHLVDDMLERCLLSVERATIPAASHQMEVENPQAFNDTVLAFIAKH</sequence>
<reference evidence="3 4" key="1">
    <citation type="submission" date="2014-09" db="EMBL/GenBank/DDBJ databases">
        <title>Draft genome of Bradyrhizobium japonicum Is-34.</title>
        <authorList>
            <person name="Tsurumaru H."/>
            <person name="Yamakawa T."/>
            <person name="Hashimoto S."/>
            <person name="Okizaki K."/>
            <person name="Kanesaki Y."/>
            <person name="Yoshikawa H."/>
            <person name="Yajima S."/>
        </authorList>
    </citation>
    <scope>NUCLEOTIDE SEQUENCE [LARGE SCALE GENOMIC DNA]</scope>
    <source>
        <strain evidence="3 4">Is-34</strain>
    </source>
</reference>
<name>A0A0A3XMH6_BRAJP</name>
<comment type="caution">
    <text evidence="3">The sequence shown here is derived from an EMBL/GenBank/DDBJ whole genome shotgun (WGS) entry which is preliminary data.</text>
</comment>
<protein>
    <recommendedName>
        <fullName evidence="2">AB hydrolase-1 domain-containing protein</fullName>
    </recommendedName>
</protein>
<dbReference type="Pfam" id="PF00561">
    <property type="entry name" value="Abhydrolase_1"/>
    <property type="match status" value="1"/>
</dbReference>
<dbReference type="Gene3D" id="3.40.50.1820">
    <property type="entry name" value="alpha/beta hydrolase"/>
    <property type="match status" value="1"/>
</dbReference>
<proteinExistence type="predicted"/>
<organism evidence="3 4">
    <name type="scientific">Bradyrhizobium japonicum</name>
    <dbReference type="NCBI Taxonomy" id="375"/>
    <lineage>
        <taxon>Bacteria</taxon>
        <taxon>Pseudomonadati</taxon>
        <taxon>Pseudomonadota</taxon>
        <taxon>Alphaproteobacteria</taxon>
        <taxon>Hyphomicrobiales</taxon>
        <taxon>Nitrobacteraceae</taxon>
        <taxon>Bradyrhizobium</taxon>
    </lineage>
</organism>
<evidence type="ECO:0000313" key="3">
    <source>
        <dbReference type="EMBL" id="KGT74371.1"/>
    </source>
</evidence>
<dbReference type="InterPro" id="IPR050266">
    <property type="entry name" value="AB_hydrolase_sf"/>
</dbReference>
<gene>
    <name evidence="3" type="ORF">MA20_40570</name>
</gene>
<dbReference type="SUPFAM" id="SSF53474">
    <property type="entry name" value="alpha/beta-Hydrolases"/>
    <property type="match status" value="1"/>
</dbReference>
<feature type="chain" id="PRO_5002016526" description="AB hydrolase-1 domain-containing protein" evidence="1">
    <location>
        <begin position="29"/>
        <end position="311"/>
    </location>
</feature>
<evidence type="ECO:0000313" key="4">
    <source>
        <dbReference type="Proteomes" id="UP000030377"/>
    </source>
</evidence>
<dbReference type="PANTHER" id="PTHR43798">
    <property type="entry name" value="MONOACYLGLYCEROL LIPASE"/>
    <property type="match status" value="1"/>
</dbReference>
<evidence type="ECO:0000256" key="1">
    <source>
        <dbReference type="SAM" id="SignalP"/>
    </source>
</evidence>
<feature type="domain" description="AB hydrolase-1" evidence="2">
    <location>
        <begin position="60"/>
        <end position="159"/>
    </location>
</feature>